<organism evidence="12 13">
    <name type="scientific">Sphaerobolus stellatus (strain SS14)</name>
    <dbReference type="NCBI Taxonomy" id="990650"/>
    <lineage>
        <taxon>Eukaryota</taxon>
        <taxon>Fungi</taxon>
        <taxon>Dikarya</taxon>
        <taxon>Basidiomycota</taxon>
        <taxon>Agaricomycotina</taxon>
        <taxon>Agaricomycetes</taxon>
        <taxon>Phallomycetidae</taxon>
        <taxon>Geastrales</taxon>
        <taxon>Sphaerobolaceae</taxon>
        <taxon>Sphaerobolus</taxon>
    </lineage>
</organism>
<name>A0A0C9U443_SPHS4</name>
<dbReference type="AlphaFoldDB" id="A0A0C9U443"/>
<feature type="compositionally biased region" description="Basic residues" evidence="10">
    <location>
        <begin position="208"/>
        <end position="222"/>
    </location>
</feature>
<dbReference type="GO" id="GO:0003697">
    <property type="term" value="F:single-stranded DNA binding"/>
    <property type="evidence" value="ECO:0007669"/>
    <property type="project" value="UniProtKB-UniRule"/>
</dbReference>
<comment type="subunit">
    <text evidence="3 9">Component of the RNA polymerase III (Pol III) complex consisting of 17 subunits.</text>
</comment>
<evidence type="ECO:0000256" key="2">
    <source>
        <dbReference type="ARBA" id="ARBA00006835"/>
    </source>
</evidence>
<evidence type="ECO:0000313" key="12">
    <source>
        <dbReference type="EMBL" id="KIJ37713.1"/>
    </source>
</evidence>
<dbReference type="PANTHER" id="PTHR12949:SF0">
    <property type="entry name" value="DNA-DIRECTED RNA POLYMERASE III SUBUNIT RPC3"/>
    <property type="match status" value="1"/>
</dbReference>
<dbReference type="Gene3D" id="1.10.10.10">
    <property type="entry name" value="Winged helix-like DNA-binding domain superfamily/Winged helix DNA-binding domain"/>
    <property type="match status" value="4"/>
</dbReference>
<keyword evidence="6 9" id="KW-0804">Transcription</keyword>
<dbReference type="InterPro" id="IPR036388">
    <property type="entry name" value="WH-like_DNA-bd_sf"/>
</dbReference>
<comment type="subcellular location">
    <subcellularLocation>
        <location evidence="1 9">Nucleus</location>
    </subcellularLocation>
</comment>
<dbReference type="InterPro" id="IPR036390">
    <property type="entry name" value="WH_DNA-bd_sf"/>
</dbReference>
<evidence type="ECO:0000256" key="4">
    <source>
        <dbReference type="ARBA" id="ARBA00016689"/>
    </source>
</evidence>
<evidence type="ECO:0000256" key="10">
    <source>
        <dbReference type="SAM" id="MobiDB-lite"/>
    </source>
</evidence>
<keyword evidence="13" id="KW-1185">Reference proteome</keyword>
<keyword evidence="7 9" id="KW-0539">Nucleus</keyword>
<evidence type="ECO:0000256" key="1">
    <source>
        <dbReference type="ARBA" id="ARBA00004123"/>
    </source>
</evidence>
<evidence type="ECO:0000256" key="7">
    <source>
        <dbReference type="ARBA" id="ARBA00023242"/>
    </source>
</evidence>
<dbReference type="SUPFAM" id="SSF46785">
    <property type="entry name" value="Winged helix' DNA-binding domain"/>
    <property type="match status" value="1"/>
</dbReference>
<dbReference type="Pfam" id="PF22536">
    <property type="entry name" value="WHD_POLR3C"/>
    <property type="match status" value="1"/>
</dbReference>
<evidence type="ECO:0000313" key="13">
    <source>
        <dbReference type="Proteomes" id="UP000054279"/>
    </source>
</evidence>
<dbReference type="HOGENOM" id="CLU_023294_2_0_1"/>
<reference evidence="12 13" key="1">
    <citation type="submission" date="2014-06" db="EMBL/GenBank/DDBJ databases">
        <title>Evolutionary Origins and Diversification of the Mycorrhizal Mutualists.</title>
        <authorList>
            <consortium name="DOE Joint Genome Institute"/>
            <consortium name="Mycorrhizal Genomics Consortium"/>
            <person name="Kohler A."/>
            <person name="Kuo A."/>
            <person name="Nagy L.G."/>
            <person name="Floudas D."/>
            <person name="Copeland A."/>
            <person name="Barry K.W."/>
            <person name="Cichocki N."/>
            <person name="Veneault-Fourrey C."/>
            <person name="LaButti K."/>
            <person name="Lindquist E.A."/>
            <person name="Lipzen A."/>
            <person name="Lundell T."/>
            <person name="Morin E."/>
            <person name="Murat C."/>
            <person name="Riley R."/>
            <person name="Ohm R."/>
            <person name="Sun H."/>
            <person name="Tunlid A."/>
            <person name="Henrissat B."/>
            <person name="Grigoriev I.V."/>
            <person name="Hibbett D.S."/>
            <person name="Martin F."/>
        </authorList>
    </citation>
    <scope>NUCLEOTIDE SEQUENCE [LARGE SCALE GENOMIC DNA]</scope>
    <source>
        <strain evidence="12 13">SS14</strain>
    </source>
</reference>
<dbReference type="InterPro" id="IPR055207">
    <property type="entry name" value="POLR3C_WHD"/>
</dbReference>
<dbReference type="Proteomes" id="UP000054279">
    <property type="component" value="Unassembled WGS sequence"/>
</dbReference>
<feature type="domain" description="HTH TFE/IIEalpha-type" evidence="11">
    <location>
        <begin position="368"/>
        <end position="454"/>
    </location>
</feature>
<dbReference type="Pfam" id="PF05645">
    <property type="entry name" value="RNA_pol_Rpc82"/>
    <property type="match status" value="1"/>
</dbReference>
<evidence type="ECO:0000256" key="8">
    <source>
        <dbReference type="ARBA" id="ARBA00025127"/>
    </source>
</evidence>
<evidence type="ECO:0000256" key="6">
    <source>
        <dbReference type="ARBA" id="ARBA00023163"/>
    </source>
</evidence>
<dbReference type="GO" id="GO:0006351">
    <property type="term" value="P:DNA-templated transcription"/>
    <property type="evidence" value="ECO:0007669"/>
    <property type="project" value="InterPro"/>
</dbReference>
<dbReference type="PANTHER" id="PTHR12949">
    <property type="entry name" value="RNA POLYMERASE III DNA DIRECTED -RELATED"/>
    <property type="match status" value="1"/>
</dbReference>
<evidence type="ECO:0000256" key="9">
    <source>
        <dbReference type="RuleBase" id="RU367076"/>
    </source>
</evidence>
<dbReference type="InterPro" id="IPR017919">
    <property type="entry name" value="TFIIE/TFIIEa_HTH"/>
</dbReference>
<comment type="similarity">
    <text evidence="2 9">Belongs to the RNA polymerase beta chain family.</text>
</comment>
<accession>A0A0C9U443</accession>
<keyword evidence="5 9" id="KW-0240">DNA-directed RNA polymerase</keyword>
<dbReference type="PROSITE" id="PS51344">
    <property type="entry name" value="HTH_TFE_IIE"/>
    <property type="match status" value="1"/>
</dbReference>
<evidence type="ECO:0000259" key="11">
    <source>
        <dbReference type="PROSITE" id="PS51344"/>
    </source>
</evidence>
<dbReference type="OrthoDB" id="272392at2759"/>
<dbReference type="InterPro" id="IPR008806">
    <property type="entry name" value="RNA_pol_III_Rpc82_C"/>
</dbReference>
<protein>
    <recommendedName>
        <fullName evidence="4 9">DNA-directed RNA polymerase III subunit RPC3</fullName>
        <shortName evidence="9">RNA polymerase III subunit C3</shortName>
    </recommendedName>
</protein>
<evidence type="ECO:0000256" key="5">
    <source>
        <dbReference type="ARBA" id="ARBA00022478"/>
    </source>
</evidence>
<comment type="function">
    <text evidence="8 9">DNA-dependent RNA polymerase catalyzes the transcription of DNA into RNA using the four ribonucleoside triphosphates as substrates. Specific core component of RNA polymerase III which synthesizes small RNAs, such as 5S rRNA and tRNAs.</text>
</comment>
<dbReference type="InterPro" id="IPR013197">
    <property type="entry name" value="RNA_pol_III_RPC82-rel_HTH"/>
</dbReference>
<gene>
    <name evidence="12" type="ORF">M422DRAFT_76026</name>
</gene>
<dbReference type="GO" id="GO:0005666">
    <property type="term" value="C:RNA polymerase III complex"/>
    <property type="evidence" value="ECO:0007669"/>
    <property type="project" value="UniProtKB-UniRule"/>
</dbReference>
<sequence>MADADTARLCVQIVQSHFGPLAAKVSSVLLTRGRLGMPQIVRFSGLKPRTIRAIVIALVQHNLLWHVQLEDEGEVLEFNVEECLMRLRFGRFISLATKLMGNAAARIVSIVLQHGKLRQPDILKHLGIFDAKENAIYLQAINSLVTGSYLKPSTKLSHISKTDRLLRIEAGLRKEHKGIPTAKDIVQWKVEAEAKVKREDEEAEKIGTKRKAKDHSNHRSKQRKVEEDVVDEDVYFRVNPSRFNVHIRNSIIEQAARERFNDATALVLRATLKATETKQLSVEDVRTDPVSVANISMQVLEDQDLSSGIVLPSSGKPSLQTLIKEYLALLACADNPTPAGRSSSFVSVGGGGSGKVQVEFEIICRRLRQRVLEAVARERYGDDAVRIIRVLLTFDKTDEKQLAKVAMLSHKDVRPLLSSLSADSLISLQEIPKGNDRNPSRTFYLWYVDLKKAYSVLLGNIHKSLFNILSREAAEGEDPIVKSVLDKRSRTDVMNDESLLTRTEREILKEYEGKRERLGVLERRVEEVAFILRDLEVVGKLDLG</sequence>
<dbReference type="InterPro" id="IPR039748">
    <property type="entry name" value="RPC3"/>
</dbReference>
<proteinExistence type="inferred from homology"/>
<feature type="region of interest" description="Disordered" evidence="10">
    <location>
        <begin position="199"/>
        <end position="225"/>
    </location>
</feature>
<dbReference type="Pfam" id="PF08221">
    <property type="entry name" value="HTH_9"/>
    <property type="match status" value="1"/>
</dbReference>
<dbReference type="EMBL" id="KN837167">
    <property type="protein sequence ID" value="KIJ37713.1"/>
    <property type="molecule type" value="Genomic_DNA"/>
</dbReference>
<evidence type="ECO:0000256" key="3">
    <source>
        <dbReference type="ARBA" id="ARBA00011206"/>
    </source>
</evidence>